<sequence length="280" mass="31809">MKFRYFRPRDDIRDYVSSYYSVSFDTGVEDVMRAEIANVRFLVKGRLTSDIGGDPQGYAARSALLCGPTHQATNVGFSAGCHVFGAAVTPLGWARLFEVDASELADRVVALEEHLSGDQCTLAKRVMTAPDDETRVAACDHLFASMADQDRPINQHFLDEVTAWITAPESNELSDLLERFDLSKRQVERLSKKYFGCPPKLLHRKFRALTSANRLVWNELTDWREAASTHYYDQPHFIREFKHFNGRTPTEFIKGAHLLVRATLQERLQIAHRSPFSLIG</sequence>
<proteinExistence type="predicted"/>
<dbReference type="PROSITE" id="PS01124">
    <property type="entry name" value="HTH_ARAC_FAMILY_2"/>
    <property type="match status" value="1"/>
</dbReference>
<dbReference type="SMART" id="SM00342">
    <property type="entry name" value="HTH_ARAC"/>
    <property type="match status" value="1"/>
</dbReference>
<evidence type="ECO:0000259" key="1">
    <source>
        <dbReference type="PROSITE" id="PS01124"/>
    </source>
</evidence>
<evidence type="ECO:0000313" key="2">
    <source>
        <dbReference type="EMBL" id="MBX7456860.1"/>
    </source>
</evidence>
<accession>A0ABS7IU78</accession>
<keyword evidence="3" id="KW-1185">Reference proteome</keyword>
<dbReference type="EMBL" id="JAIGNK010000001">
    <property type="protein sequence ID" value="MBX7456860.1"/>
    <property type="molecule type" value="Genomic_DNA"/>
</dbReference>
<comment type="caution">
    <text evidence="2">The sequence shown here is derived from an EMBL/GenBank/DDBJ whole genome shotgun (WGS) entry which is preliminary data.</text>
</comment>
<gene>
    <name evidence="2" type="ORF">K3152_01225</name>
</gene>
<organism evidence="2 3">
    <name type="scientific">Qipengyuania polymorpha</name>
    <dbReference type="NCBI Taxonomy" id="2867234"/>
    <lineage>
        <taxon>Bacteria</taxon>
        <taxon>Pseudomonadati</taxon>
        <taxon>Pseudomonadota</taxon>
        <taxon>Alphaproteobacteria</taxon>
        <taxon>Sphingomonadales</taxon>
        <taxon>Erythrobacteraceae</taxon>
        <taxon>Qipengyuania</taxon>
    </lineage>
</organism>
<dbReference type="InterPro" id="IPR046532">
    <property type="entry name" value="DUF6597"/>
</dbReference>
<dbReference type="Proteomes" id="UP000783253">
    <property type="component" value="Unassembled WGS sequence"/>
</dbReference>
<dbReference type="RefSeq" id="WP_221572282.1">
    <property type="nucleotide sequence ID" value="NZ_JAIGNK010000001.1"/>
</dbReference>
<reference evidence="2 3" key="1">
    <citation type="submission" date="2021-08" db="EMBL/GenBank/DDBJ databases">
        <title>Comparative Genomics Analysis of the Genus Qipengyuania Reveals Extensive Genetic Diversity and Metabolic Versatility, Including the Description of Fifteen Novel Species.</title>
        <authorList>
            <person name="Liu Y."/>
        </authorList>
    </citation>
    <scope>NUCLEOTIDE SEQUENCE [LARGE SCALE GENOMIC DNA]</scope>
    <source>
        <strain evidence="2 3">1NDH17</strain>
    </source>
</reference>
<dbReference type="Pfam" id="PF20240">
    <property type="entry name" value="DUF6597"/>
    <property type="match status" value="1"/>
</dbReference>
<protein>
    <submittedName>
        <fullName evidence="2">AraC family transcriptional regulator</fullName>
    </submittedName>
</protein>
<feature type="domain" description="HTH araC/xylS-type" evidence="1">
    <location>
        <begin position="155"/>
        <end position="255"/>
    </location>
</feature>
<evidence type="ECO:0000313" key="3">
    <source>
        <dbReference type="Proteomes" id="UP000783253"/>
    </source>
</evidence>
<name>A0ABS7IU78_9SPHN</name>
<dbReference type="Gene3D" id="1.10.10.60">
    <property type="entry name" value="Homeodomain-like"/>
    <property type="match status" value="1"/>
</dbReference>
<dbReference type="InterPro" id="IPR018060">
    <property type="entry name" value="HTH_AraC"/>
</dbReference>